<reference evidence="1 2" key="1">
    <citation type="journal article" date="2019" name="Sci. Rep.">
        <title>Orb-weaving spider Araneus ventricosus genome elucidates the spidroin gene catalogue.</title>
        <authorList>
            <person name="Kono N."/>
            <person name="Nakamura H."/>
            <person name="Ohtoshi R."/>
            <person name="Moran D.A.P."/>
            <person name="Shinohara A."/>
            <person name="Yoshida Y."/>
            <person name="Fujiwara M."/>
            <person name="Mori M."/>
            <person name="Tomita M."/>
            <person name="Arakawa K."/>
        </authorList>
    </citation>
    <scope>NUCLEOTIDE SEQUENCE [LARGE SCALE GENOMIC DNA]</scope>
</reference>
<proteinExistence type="predicted"/>
<name>A0A4Y2WLV0_ARAVE</name>
<accession>A0A4Y2WLV0</accession>
<comment type="caution">
    <text evidence="1">The sequence shown here is derived from an EMBL/GenBank/DDBJ whole genome shotgun (WGS) entry which is preliminary data.</text>
</comment>
<dbReference type="AlphaFoldDB" id="A0A4Y2WLV0"/>
<sequence>MYVSAFPLSWGGDENGQFPVPYPGASFSISRIPGEKGENATLKEWYRIQLHCFIRCLQKNFDFEIGRPLHSLRNLVHSNIVLIPPLTLPIFFLFREFPYLDNG</sequence>
<evidence type="ECO:0000313" key="2">
    <source>
        <dbReference type="Proteomes" id="UP000499080"/>
    </source>
</evidence>
<keyword evidence="2" id="KW-1185">Reference proteome</keyword>
<evidence type="ECO:0000313" key="1">
    <source>
        <dbReference type="EMBL" id="GBO37282.1"/>
    </source>
</evidence>
<protein>
    <submittedName>
        <fullName evidence="1">Uncharacterized protein</fullName>
    </submittedName>
</protein>
<dbReference type="EMBL" id="BGPR01061655">
    <property type="protein sequence ID" value="GBO37282.1"/>
    <property type="molecule type" value="Genomic_DNA"/>
</dbReference>
<gene>
    <name evidence="1" type="ORF">AVEN_182589_1</name>
</gene>
<dbReference type="Proteomes" id="UP000499080">
    <property type="component" value="Unassembled WGS sequence"/>
</dbReference>
<organism evidence="1 2">
    <name type="scientific">Araneus ventricosus</name>
    <name type="common">Orbweaver spider</name>
    <name type="synonym">Epeira ventricosa</name>
    <dbReference type="NCBI Taxonomy" id="182803"/>
    <lineage>
        <taxon>Eukaryota</taxon>
        <taxon>Metazoa</taxon>
        <taxon>Ecdysozoa</taxon>
        <taxon>Arthropoda</taxon>
        <taxon>Chelicerata</taxon>
        <taxon>Arachnida</taxon>
        <taxon>Araneae</taxon>
        <taxon>Araneomorphae</taxon>
        <taxon>Entelegynae</taxon>
        <taxon>Araneoidea</taxon>
        <taxon>Araneidae</taxon>
        <taxon>Araneus</taxon>
    </lineage>
</organism>